<dbReference type="InterPro" id="IPR023635">
    <property type="entry name" value="Peptide_deformylase"/>
</dbReference>
<comment type="catalytic activity">
    <reaction evidence="6">
        <text>N-terminal N-formyl-L-methionyl-[peptide] + H2O = N-terminal L-methionyl-[peptide] + formate</text>
        <dbReference type="Rhea" id="RHEA:24420"/>
        <dbReference type="Rhea" id="RHEA-COMP:10639"/>
        <dbReference type="Rhea" id="RHEA-COMP:10640"/>
        <dbReference type="ChEBI" id="CHEBI:15377"/>
        <dbReference type="ChEBI" id="CHEBI:15740"/>
        <dbReference type="ChEBI" id="CHEBI:49298"/>
        <dbReference type="ChEBI" id="CHEBI:64731"/>
        <dbReference type="EC" id="3.5.1.88"/>
    </reaction>
</comment>
<dbReference type="SUPFAM" id="SSF56420">
    <property type="entry name" value="Peptide deformylase"/>
    <property type="match status" value="1"/>
</dbReference>
<dbReference type="GO" id="GO:0042586">
    <property type="term" value="F:peptide deformylase activity"/>
    <property type="evidence" value="ECO:0007669"/>
    <property type="project" value="UniProtKB-UniRule"/>
</dbReference>
<keyword evidence="3 6" id="KW-0378">Hydrolase</keyword>
<name>A0A1U7NJP4_9FIRM</name>
<accession>A0A1U7NJP4</accession>
<reference evidence="7 8" key="1">
    <citation type="submission" date="2016-11" db="EMBL/GenBank/DDBJ databases">
        <title>Description of two novel members of the family Erysipelotrichaceae: Ileibacterium lipovorans gen. nov., sp. nov. and Dubosiella newyorkensis, gen. nov., sp. nov.</title>
        <authorList>
            <person name="Cox L.M."/>
            <person name="Sohn J."/>
            <person name="Tyrrell K.L."/>
            <person name="Citron D.M."/>
            <person name="Lawson P.A."/>
            <person name="Patel N.B."/>
            <person name="Iizumi T."/>
            <person name="Perez-Perez G.I."/>
            <person name="Goldstein E.J."/>
            <person name="Blaser M.J."/>
        </authorList>
    </citation>
    <scope>NUCLEOTIDE SEQUENCE [LARGE SCALE GENOMIC DNA]</scope>
    <source>
        <strain evidence="7 8">NYU-BL-A4</strain>
    </source>
</reference>
<dbReference type="EC" id="3.5.1.88" evidence="6"/>
<dbReference type="PIRSF" id="PIRSF004749">
    <property type="entry name" value="Pep_def"/>
    <property type="match status" value="1"/>
</dbReference>
<proteinExistence type="inferred from homology"/>
<dbReference type="HAMAP" id="MF_00163">
    <property type="entry name" value="Pep_deformylase"/>
    <property type="match status" value="1"/>
</dbReference>
<dbReference type="RefSeq" id="WP_076342370.1">
    <property type="nucleotide sequence ID" value="NZ_CAPDDE010000004.1"/>
</dbReference>
<feature type="active site" evidence="6">
    <location>
        <position position="158"/>
    </location>
</feature>
<organism evidence="7 8">
    <name type="scientific">Dubosiella newyorkensis</name>
    <dbReference type="NCBI Taxonomy" id="1862672"/>
    <lineage>
        <taxon>Bacteria</taxon>
        <taxon>Bacillati</taxon>
        <taxon>Bacillota</taxon>
        <taxon>Erysipelotrichia</taxon>
        <taxon>Erysipelotrichales</taxon>
        <taxon>Erysipelotrichaceae</taxon>
        <taxon>Dubosiella</taxon>
    </lineage>
</organism>
<dbReference type="STRING" id="1862672.BO225_11520"/>
<dbReference type="Proteomes" id="UP000186705">
    <property type="component" value="Unassembled WGS sequence"/>
</dbReference>
<dbReference type="PANTHER" id="PTHR10458">
    <property type="entry name" value="PEPTIDE DEFORMYLASE"/>
    <property type="match status" value="1"/>
</dbReference>
<dbReference type="Gene3D" id="3.90.45.10">
    <property type="entry name" value="Peptide deformylase"/>
    <property type="match status" value="1"/>
</dbReference>
<evidence type="ECO:0000256" key="5">
    <source>
        <dbReference type="ARBA" id="ARBA00023004"/>
    </source>
</evidence>
<dbReference type="NCBIfam" id="TIGR00079">
    <property type="entry name" value="pept_deformyl"/>
    <property type="match status" value="1"/>
</dbReference>
<comment type="similarity">
    <text evidence="1 6">Belongs to the polypeptide deformylase family.</text>
</comment>
<protein>
    <recommendedName>
        <fullName evidence="6">Peptide deformylase</fullName>
        <shortName evidence="6">PDF</shortName>
        <ecNumber evidence="6">3.5.1.88</ecNumber>
    </recommendedName>
    <alternativeName>
        <fullName evidence="6">Polypeptide deformylase</fullName>
    </alternativeName>
</protein>
<feature type="binding site" evidence="6">
    <location>
        <position position="113"/>
    </location>
    <ligand>
        <name>Fe cation</name>
        <dbReference type="ChEBI" id="CHEBI:24875"/>
    </ligand>
</feature>
<evidence type="ECO:0000256" key="6">
    <source>
        <dbReference type="HAMAP-Rule" id="MF_00163"/>
    </source>
</evidence>
<evidence type="ECO:0000256" key="1">
    <source>
        <dbReference type="ARBA" id="ARBA00010759"/>
    </source>
</evidence>
<feature type="binding site" evidence="6">
    <location>
        <position position="157"/>
    </location>
    <ligand>
        <name>Fe cation</name>
        <dbReference type="ChEBI" id="CHEBI:24875"/>
    </ligand>
</feature>
<feature type="binding site" evidence="6">
    <location>
        <position position="161"/>
    </location>
    <ligand>
        <name>Fe cation</name>
        <dbReference type="ChEBI" id="CHEBI:24875"/>
    </ligand>
</feature>
<dbReference type="EMBL" id="MPKA01000139">
    <property type="protein sequence ID" value="OLU43886.1"/>
    <property type="molecule type" value="Genomic_DNA"/>
</dbReference>
<dbReference type="GO" id="GO:0046872">
    <property type="term" value="F:metal ion binding"/>
    <property type="evidence" value="ECO:0007669"/>
    <property type="project" value="UniProtKB-KW"/>
</dbReference>
<dbReference type="CDD" id="cd00487">
    <property type="entry name" value="Pep_deformylase"/>
    <property type="match status" value="1"/>
</dbReference>
<dbReference type="Pfam" id="PF01327">
    <property type="entry name" value="Pep_deformylase"/>
    <property type="match status" value="1"/>
</dbReference>
<sequence length="186" mass="20887">MKITVDSIISDHDPLIRTKSEPVSLPLSSEDRKLLEAMLTYVRDSQDDEKAEAENLQPAVGIAAIQVGVPKNMIAVVVPDPNNEEENIEFALVNPKIISESVQNSYLEHGEGCLSVKEEHQGYSYRHARIKVRAYDLLRDESIVISASGFLAICLQHEIDHLSGILYYDRIHKNDPFLSDPEAEVY</sequence>
<evidence type="ECO:0000256" key="4">
    <source>
        <dbReference type="ARBA" id="ARBA00022917"/>
    </source>
</evidence>
<dbReference type="PANTHER" id="PTHR10458:SF8">
    <property type="entry name" value="PEPTIDE DEFORMYLASE 2"/>
    <property type="match status" value="1"/>
</dbReference>
<dbReference type="OrthoDB" id="9784988at2"/>
<dbReference type="GeneID" id="78276558"/>
<dbReference type="GO" id="GO:0006412">
    <property type="term" value="P:translation"/>
    <property type="evidence" value="ECO:0007669"/>
    <property type="project" value="UniProtKB-UniRule"/>
</dbReference>
<gene>
    <name evidence="6" type="primary">def</name>
    <name evidence="7" type="ORF">BO225_11520</name>
</gene>
<evidence type="ECO:0000313" key="8">
    <source>
        <dbReference type="Proteomes" id="UP000186705"/>
    </source>
</evidence>
<dbReference type="InterPro" id="IPR036821">
    <property type="entry name" value="Peptide_deformylase_sf"/>
</dbReference>
<dbReference type="AlphaFoldDB" id="A0A1U7NJP4"/>
<comment type="caution">
    <text evidence="7">The sequence shown here is derived from an EMBL/GenBank/DDBJ whole genome shotgun (WGS) entry which is preliminary data.</text>
</comment>
<evidence type="ECO:0000256" key="3">
    <source>
        <dbReference type="ARBA" id="ARBA00022801"/>
    </source>
</evidence>
<keyword evidence="2 6" id="KW-0479">Metal-binding</keyword>
<dbReference type="PRINTS" id="PR01576">
    <property type="entry name" value="PDEFORMYLASE"/>
</dbReference>
<comment type="function">
    <text evidence="6">Removes the formyl group from the N-terminal Met of newly synthesized proteins. Requires at least a dipeptide for an efficient rate of reaction. N-terminal L-methionine is a prerequisite for activity but the enzyme has broad specificity at other positions.</text>
</comment>
<evidence type="ECO:0000256" key="2">
    <source>
        <dbReference type="ARBA" id="ARBA00022723"/>
    </source>
</evidence>
<keyword evidence="4 6" id="KW-0648">Protein biosynthesis</keyword>
<keyword evidence="5 6" id="KW-0408">Iron</keyword>
<keyword evidence="8" id="KW-1185">Reference proteome</keyword>
<dbReference type="FunFam" id="3.90.45.10:FF:000002">
    <property type="entry name" value="Peptide deformylase"/>
    <property type="match status" value="1"/>
</dbReference>
<evidence type="ECO:0000313" key="7">
    <source>
        <dbReference type="EMBL" id="OLU43886.1"/>
    </source>
</evidence>
<comment type="cofactor">
    <cofactor evidence="6">
        <name>Fe(2+)</name>
        <dbReference type="ChEBI" id="CHEBI:29033"/>
    </cofactor>
    <text evidence="6">Binds 1 Fe(2+) ion.</text>
</comment>